<dbReference type="OrthoDB" id="1862401at2759"/>
<sequence length="473" mass="51338">MSHSHKVEIPQGDHFVTPHQYGLPRSSSQQKLTPLDMNMPRVYGARWILCFPLPPGTSKAQVYENLKEGLAHTIRSIPWIAGRVVPEEGQGPKHNRIQIVDSSSGLKFSCQDLTGILPPYTELKEERFPLSKLLTVQVGPMDALPQGTQQPVMAAQANFIEGGLLLTVGVHHSVCDTLALHLIMNTWSRNTAAASGSSKSFTTYDAPSNDRSPLMEGMPGANLTDFPEYTLRPSANVSTEEIPAMDLEMPPFAARIFHFSLGSLASLKAAAAAFSTNDALSAFIWQRMTLARTRSGIFAADPSSGEETSALAYAVNIRNRMSPPLPPTYLGNASMASMTQRLAMSTLTSDTGLPQAAAIIRKSMDAFGIPSRVPLTIGLLDSRPDPTDLKFAYNAVFGPDIFITSWAGLNVYESDWGALGTVDFLRIPGEVEDGIAIILPRLKDGGLEVSIGLRPEAMEKLLEDEEFAEVAQR</sequence>
<keyword evidence="4" id="KW-1185">Reference proteome</keyword>
<dbReference type="Pfam" id="PF02458">
    <property type="entry name" value="Transferase"/>
    <property type="match status" value="1"/>
</dbReference>
<protein>
    <submittedName>
        <fullName evidence="3">Transferase</fullName>
    </submittedName>
</protein>
<dbReference type="Proteomes" id="UP000738349">
    <property type="component" value="Unassembled WGS sequence"/>
</dbReference>
<feature type="region of interest" description="Disordered" evidence="2">
    <location>
        <begin position="1"/>
        <end position="31"/>
    </location>
</feature>
<dbReference type="GO" id="GO:0016740">
    <property type="term" value="F:transferase activity"/>
    <property type="evidence" value="ECO:0007669"/>
    <property type="project" value="UniProtKB-KW"/>
</dbReference>
<proteinExistence type="predicted"/>
<comment type="caution">
    <text evidence="3">The sequence shown here is derived from an EMBL/GenBank/DDBJ whole genome shotgun (WGS) entry which is preliminary data.</text>
</comment>
<organism evidence="3 4">
    <name type="scientific">Dactylonectria macrodidyma</name>
    <dbReference type="NCBI Taxonomy" id="307937"/>
    <lineage>
        <taxon>Eukaryota</taxon>
        <taxon>Fungi</taxon>
        <taxon>Dikarya</taxon>
        <taxon>Ascomycota</taxon>
        <taxon>Pezizomycotina</taxon>
        <taxon>Sordariomycetes</taxon>
        <taxon>Hypocreomycetidae</taxon>
        <taxon>Hypocreales</taxon>
        <taxon>Nectriaceae</taxon>
        <taxon>Dactylonectria</taxon>
    </lineage>
</organism>
<dbReference type="Gene3D" id="3.30.559.10">
    <property type="entry name" value="Chloramphenicol acetyltransferase-like domain"/>
    <property type="match status" value="2"/>
</dbReference>
<keyword evidence="1 3" id="KW-0808">Transferase</keyword>
<name>A0A9P9EV63_9HYPO</name>
<evidence type="ECO:0000313" key="3">
    <source>
        <dbReference type="EMBL" id="KAH7146204.1"/>
    </source>
</evidence>
<reference evidence="3" key="1">
    <citation type="journal article" date="2021" name="Nat. Commun.">
        <title>Genetic determinants of endophytism in the Arabidopsis root mycobiome.</title>
        <authorList>
            <person name="Mesny F."/>
            <person name="Miyauchi S."/>
            <person name="Thiergart T."/>
            <person name="Pickel B."/>
            <person name="Atanasova L."/>
            <person name="Karlsson M."/>
            <person name="Huettel B."/>
            <person name="Barry K.W."/>
            <person name="Haridas S."/>
            <person name="Chen C."/>
            <person name="Bauer D."/>
            <person name="Andreopoulos W."/>
            <person name="Pangilinan J."/>
            <person name="LaButti K."/>
            <person name="Riley R."/>
            <person name="Lipzen A."/>
            <person name="Clum A."/>
            <person name="Drula E."/>
            <person name="Henrissat B."/>
            <person name="Kohler A."/>
            <person name="Grigoriev I.V."/>
            <person name="Martin F.M."/>
            <person name="Hacquard S."/>
        </authorList>
    </citation>
    <scope>NUCLEOTIDE SEQUENCE</scope>
    <source>
        <strain evidence="3">MPI-CAGE-AT-0147</strain>
    </source>
</reference>
<evidence type="ECO:0000256" key="2">
    <source>
        <dbReference type="SAM" id="MobiDB-lite"/>
    </source>
</evidence>
<gene>
    <name evidence="3" type="ORF">EDB81DRAFT_651134</name>
</gene>
<evidence type="ECO:0000313" key="4">
    <source>
        <dbReference type="Proteomes" id="UP000738349"/>
    </source>
</evidence>
<dbReference type="PANTHER" id="PTHR31896:SF64">
    <property type="entry name" value="TRICHOTHECENE 3-O-ACETYLTRANSFERASE"/>
    <property type="match status" value="1"/>
</dbReference>
<evidence type="ECO:0000256" key="1">
    <source>
        <dbReference type="ARBA" id="ARBA00022679"/>
    </source>
</evidence>
<dbReference type="AlphaFoldDB" id="A0A9P9EV63"/>
<accession>A0A9P9EV63</accession>
<dbReference type="PANTHER" id="PTHR31896">
    <property type="entry name" value="FAMILY REGULATORY PROTEIN, PUTATIVE (AFU_ORTHOLOGUE AFUA_3G14730)-RELATED"/>
    <property type="match status" value="1"/>
</dbReference>
<dbReference type="InterPro" id="IPR051283">
    <property type="entry name" value="Sec_Metabolite_Acyltrans"/>
</dbReference>
<dbReference type="EMBL" id="JAGMUV010000008">
    <property type="protein sequence ID" value="KAH7146204.1"/>
    <property type="molecule type" value="Genomic_DNA"/>
</dbReference>
<dbReference type="InterPro" id="IPR023213">
    <property type="entry name" value="CAT-like_dom_sf"/>
</dbReference>